<sequence length="135" mass="14614">MAQLPPITISSLDLIRLEALLEKQPESDAITRLENELDRANVVPPTEVPDNIVTMNSTITFAMATGKESFTKTLCYPRDMDNGNEKISVLAPIGAALLGLSVGQSIEWPAPNGKPMQVSISAVDFQPERAGDYKS</sequence>
<dbReference type="PANTHER" id="PTHR30437">
    <property type="entry name" value="TRANSCRIPTION ELONGATION FACTOR GREA"/>
    <property type="match status" value="1"/>
</dbReference>
<evidence type="ECO:0000259" key="1">
    <source>
        <dbReference type="Pfam" id="PF01272"/>
    </source>
</evidence>
<keyword evidence="4" id="KW-1185">Reference proteome</keyword>
<dbReference type="InterPro" id="IPR029462">
    <property type="entry name" value="Rnk_N"/>
</dbReference>
<dbReference type="InterPro" id="IPR036953">
    <property type="entry name" value="GreA/GreB_C_sf"/>
</dbReference>
<organism evidence="3 4">
    <name type="scientific">Oceanisphaera avium</name>
    <dbReference type="NCBI Taxonomy" id="1903694"/>
    <lineage>
        <taxon>Bacteria</taxon>
        <taxon>Pseudomonadati</taxon>
        <taxon>Pseudomonadota</taxon>
        <taxon>Gammaproteobacteria</taxon>
        <taxon>Aeromonadales</taxon>
        <taxon>Aeromonadaceae</taxon>
        <taxon>Oceanisphaera</taxon>
    </lineage>
</organism>
<dbReference type="RefSeq" id="WP_086964160.1">
    <property type="nucleotide sequence ID" value="NZ_CP021376.1"/>
</dbReference>
<dbReference type="OrthoDB" id="192847at2"/>
<dbReference type="AlphaFoldDB" id="A0A1Y0CZ56"/>
<evidence type="ECO:0000259" key="2">
    <source>
        <dbReference type="Pfam" id="PF14760"/>
    </source>
</evidence>
<dbReference type="FunFam" id="3.10.50.30:FF:000002">
    <property type="entry name" value="Regulator of nucleoside diphosphate kinase"/>
    <property type="match status" value="1"/>
</dbReference>
<proteinExistence type="predicted"/>
<dbReference type="KEGG" id="ocm:CBP12_09155"/>
<dbReference type="GO" id="GO:0003677">
    <property type="term" value="F:DNA binding"/>
    <property type="evidence" value="ECO:0007669"/>
    <property type="project" value="InterPro"/>
</dbReference>
<evidence type="ECO:0000313" key="4">
    <source>
        <dbReference type="Proteomes" id="UP000243793"/>
    </source>
</evidence>
<gene>
    <name evidence="3" type="ORF">CBP12_09155</name>
</gene>
<dbReference type="Proteomes" id="UP000243793">
    <property type="component" value="Chromosome"/>
</dbReference>
<protein>
    <submittedName>
        <fullName evidence="3">Nucleoside diphosphate kinase regulator</fullName>
    </submittedName>
</protein>
<keyword evidence="3" id="KW-0418">Kinase</keyword>
<dbReference type="SUPFAM" id="SSF54534">
    <property type="entry name" value="FKBP-like"/>
    <property type="match status" value="1"/>
</dbReference>
<dbReference type="Gene3D" id="3.10.50.30">
    <property type="entry name" value="Transcription elongation factor, GreA/GreB, C-terminal domain"/>
    <property type="match status" value="1"/>
</dbReference>
<dbReference type="Pfam" id="PF01272">
    <property type="entry name" value="GreA_GreB"/>
    <property type="match status" value="1"/>
</dbReference>
<feature type="domain" description="Regulator of nucleoside diphosphate kinase N-terminal" evidence="2">
    <location>
        <begin position="5"/>
        <end position="43"/>
    </location>
</feature>
<dbReference type="PANTHER" id="PTHR30437:SF5">
    <property type="entry name" value="REGULATOR OF NUCLEOSIDE DIPHOSPHATE KINASE"/>
    <property type="match status" value="1"/>
</dbReference>
<reference evidence="4" key="1">
    <citation type="submission" date="2017-05" db="EMBL/GenBank/DDBJ databases">
        <authorList>
            <person name="Sung H."/>
        </authorList>
    </citation>
    <scope>NUCLEOTIDE SEQUENCE [LARGE SCALE GENOMIC DNA]</scope>
    <source>
        <strain evidence="4">AMac2203</strain>
    </source>
</reference>
<dbReference type="EMBL" id="CP021376">
    <property type="protein sequence ID" value="ART80294.1"/>
    <property type="molecule type" value="Genomic_DNA"/>
</dbReference>
<name>A0A1Y0CZ56_9GAMM</name>
<dbReference type="GO" id="GO:0016301">
    <property type="term" value="F:kinase activity"/>
    <property type="evidence" value="ECO:0007669"/>
    <property type="project" value="UniProtKB-KW"/>
</dbReference>
<dbReference type="Pfam" id="PF14760">
    <property type="entry name" value="Rnk_N"/>
    <property type="match status" value="1"/>
</dbReference>
<dbReference type="InterPro" id="IPR001437">
    <property type="entry name" value="Tscrpt_elong_fac_GreA/B_C"/>
</dbReference>
<dbReference type="NCBIfam" id="NF004396">
    <property type="entry name" value="PRK05753.1"/>
    <property type="match status" value="1"/>
</dbReference>
<keyword evidence="3" id="KW-0808">Transferase</keyword>
<dbReference type="Gene3D" id="1.10.286.20">
    <property type="match status" value="1"/>
</dbReference>
<evidence type="ECO:0000313" key="3">
    <source>
        <dbReference type="EMBL" id="ART80294.1"/>
    </source>
</evidence>
<feature type="domain" description="Transcription elongation factor GreA/GreB C-terminal" evidence="1">
    <location>
        <begin position="49"/>
        <end position="123"/>
    </location>
</feature>
<accession>A0A1Y0CZ56</accession>
<dbReference type="GO" id="GO:0032784">
    <property type="term" value="P:regulation of DNA-templated transcription elongation"/>
    <property type="evidence" value="ECO:0007669"/>
    <property type="project" value="InterPro"/>
</dbReference>
<dbReference type="GO" id="GO:0006354">
    <property type="term" value="P:DNA-templated transcription elongation"/>
    <property type="evidence" value="ECO:0007669"/>
    <property type="project" value="TreeGrafter"/>
</dbReference>
<dbReference type="GO" id="GO:0070063">
    <property type="term" value="F:RNA polymerase binding"/>
    <property type="evidence" value="ECO:0007669"/>
    <property type="project" value="InterPro"/>
</dbReference>
<dbReference type="InterPro" id="IPR023459">
    <property type="entry name" value="Tscrpt_elong_fac_GreA/B_fam"/>
</dbReference>